<evidence type="ECO:0000256" key="5">
    <source>
        <dbReference type="SAM" id="Phobius"/>
    </source>
</evidence>
<feature type="transmembrane region" description="Helical" evidence="5">
    <location>
        <begin position="160"/>
        <end position="183"/>
    </location>
</feature>
<keyword evidence="7" id="KW-1185">Reference proteome</keyword>
<feature type="transmembrane region" description="Helical" evidence="5">
    <location>
        <begin position="80"/>
        <end position="101"/>
    </location>
</feature>
<gene>
    <name evidence="6" type="ORF">TRIATDRAFT_290167</name>
</gene>
<dbReference type="STRING" id="452589.G9NKT4"/>
<sequence length="274" mass="31220">MDVCKAITTPNTLWSFCPSIAPSILFIVLFALTLITHIGQAVYYRKPYSWIIIMSALWQTLTYIFRTISIQNPASYGNYAAWFVLILVAPLWTNAYAYTLFGRMVWAYTATHKLWRIKAWQFGFIFILLDIVAFVVQVVGAVQATGSNTTDQQVLNGLHIYMGGVGLQLVFILIFCIYALRFYLETRQSPDARQAQVLFYAQILALAMIVLRIIFRICEYSQGLDSKIPNHEAYQYCLDSLPMFIALVVYNVVHPGRIMRGKSRDMPSSESCVS</sequence>
<dbReference type="Pfam" id="PF04479">
    <property type="entry name" value="RTA1"/>
    <property type="match status" value="1"/>
</dbReference>
<evidence type="ECO:0000256" key="3">
    <source>
        <dbReference type="ARBA" id="ARBA00022989"/>
    </source>
</evidence>
<evidence type="ECO:0008006" key="8">
    <source>
        <dbReference type="Google" id="ProtNLM"/>
    </source>
</evidence>
<reference evidence="6 7" key="1">
    <citation type="journal article" date="2011" name="Genome Biol.">
        <title>Comparative genome sequence analysis underscores mycoparasitism as the ancestral life style of Trichoderma.</title>
        <authorList>
            <person name="Kubicek C.P."/>
            <person name="Herrera-Estrella A."/>
            <person name="Seidl-Seiboth V."/>
            <person name="Martinez D.A."/>
            <person name="Druzhinina I.S."/>
            <person name="Thon M."/>
            <person name="Zeilinger S."/>
            <person name="Casas-Flores S."/>
            <person name="Horwitz B.A."/>
            <person name="Mukherjee P.K."/>
            <person name="Mukherjee M."/>
            <person name="Kredics L."/>
            <person name="Alcaraz L.D."/>
            <person name="Aerts A."/>
            <person name="Antal Z."/>
            <person name="Atanasova L."/>
            <person name="Cervantes-Badillo M.G."/>
            <person name="Challacombe J."/>
            <person name="Chertkov O."/>
            <person name="McCluskey K."/>
            <person name="Coulpier F."/>
            <person name="Deshpande N."/>
            <person name="von Doehren H."/>
            <person name="Ebbole D.J."/>
            <person name="Esquivel-Naranjo E.U."/>
            <person name="Fekete E."/>
            <person name="Flipphi M."/>
            <person name="Glaser F."/>
            <person name="Gomez-Rodriguez E.Y."/>
            <person name="Gruber S."/>
            <person name="Han C."/>
            <person name="Henrissat B."/>
            <person name="Hermosa R."/>
            <person name="Hernandez-Onate M."/>
            <person name="Karaffa L."/>
            <person name="Kosti I."/>
            <person name="Le Crom S."/>
            <person name="Lindquist E."/>
            <person name="Lucas S."/>
            <person name="Luebeck M."/>
            <person name="Luebeck P.S."/>
            <person name="Margeot A."/>
            <person name="Metz B."/>
            <person name="Misra M."/>
            <person name="Nevalainen H."/>
            <person name="Omann M."/>
            <person name="Packer N."/>
            <person name="Perrone G."/>
            <person name="Uresti-Rivera E.E."/>
            <person name="Salamov A."/>
            <person name="Schmoll M."/>
            <person name="Seiboth B."/>
            <person name="Shapiro H."/>
            <person name="Sukno S."/>
            <person name="Tamayo-Ramos J.A."/>
            <person name="Tisch D."/>
            <person name="Wiest A."/>
            <person name="Wilkinson H.H."/>
            <person name="Zhang M."/>
            <person name="Coutinho P.M."/>
            <person name="Kenerley C.M."/>
            <person name="Monte E."/>
            <person name="Baker S.E."/>
            <person name="Grigoriev I.V."/>
        </authorList>
    </citation>
    <scope>NUCLEOTIDE SEQUENCE [LARGE SCALE GENOMIC DNA]</scope>
    <source>
        <strain evidence="7">ATCC 20476 / IMI 206040</strain>
    </source>
</reference>
<dbReference type="InterPro" id="IPR007568">
    <property type="entry name" value="RTA1"/>
</dbReference>
<keyword evidence="3 5" id="KW-1133">Transmembrane helix</keyword>
<dbReference type="EMBL" id="ABDG02000018">
    <property type="protein sequence ID" value="EHK48506.1"/>
    <property type="molecule type" value="Genomic_DNA"/>
</dbReference>
<dbReference type="eggNOG" id="ENOG502SIYT">
    <property type="taxonomic scope" value="Eukaryota"/>
</dbReference>
<comment type="caution">
    <text evidence="6">The sequence shown here is derived from an EMBL/GenBank/DDBJ whole genome shotgun (WGS) entry which is preliminary data.</text>
</comment>
<keyword evidence="4 5" id="KW-0472">Membrane</keyword>
<keyword evidence="2 5" id="KW-0812">Transmembrane</keyword>
<name>G9NKT4_HYPAI</name>
<dbReference type="OrthoDB" id="5384040at2759"/>
<dbReference type="HOGENOM" id="CLU_033465_3_0_1"/>
<feature type="transmembrane region" description="Helical" evidence="5">
    <location>
        <begin position="12"/>
        <end position="36"/>
    </location>
</feature>
<feature type="transmembrane region" description="Helical" evidence="5">
    <location>
        <begin position="122"/>
        <end position="140"/>
    </location>
</feature>
<protein>
    <recommendedName>
        <fullName evidence="8">RTA1 domain protein</fullName>
    </recommendedName>
</protein>
<evidence type="ECO:0000313" key="7">
    <source>
        <dbReference type="Proteomes" id="UP000005426"/>
    </source>
</evidence>
<dbReference type="PANTHER" id="PTHR31465">
    <property type="entry name" value="PROTEIN RTA1-RELATED"/>
    <property type="match status" value="1"/>
</dbReference>
<dbReference type="Proteomes" id="UP000005426">
    <property type="component" value="Unassembled WGS sequence"/>
</dbReference>
<comment type="subcellular location">
    <subcellularLocation>
        <location evidence="1">Membrane</location>
        <topology evidence="1">Multi-pass membrane protein</topology>
    </subcellularLocation>
</comment>
<proteinExistence type="predicted"/>
<dbReference type="OMA" id="IFRICEY"/>
<dbReference type="AlphaFoldDB" id="G9NKT4"/>
<evidence type="ECO:0000256" key="4">
    <source>
        <dbReference type="ARBA" id="ARBA00023136"/>
    </source>
</evidence>
<dbReference type="GO" id="GO:0016020">
    <property type="term" value="C:membrane"/>
    <property type="evidence" value="ECO:0007669"/>
    <property type="project" value="UniProtKB-SubCell"/>
</dbReference>
<organism evidence="6 7">
    <name type="scientific">Hypocrea atroviridis (strain ATCC 20476 / IMI 206040)</name>
    <name type="common">Trichoderma atroviride</name>
    <dbReference type="NCBI Taxonomy" id="452589"/>
    <lineage>
        <taxon>Eukaryota</taxon>
        <taxon>Fungi</taxon>
        <taxon>Dikarya</taxon>
        <taxon>Ascomycota</taxon>
        <taxon>Pezizomycotina</taxon>
        <taxon>Sordariomycetes</taxon>
        <taxon>Hypocreomycetidae</taxon>
        <taxon>Hypocreales</taxon>
        <taxon>Hypocreaceae</taxon>
        <taxon>Trichoderma</taxon>
    </lineage>
</organism>
<dbReference type="PANTHER" id="PTHR31465:SF15">
    <property type="entry name" value="LIPID TRANSPORTER ATNI-RELATED"/>
    <property type="match status" value="1"/>
</dbReference>
<feature type="transmembrane region" description="Helical" evidence="5">
    <location>
        <begin position="233"/>
        <end position="253"/>
    </location>
</feature>
<evidence type="ECO:0000256" key="2">
    <source>
        <dbReference type="ARBA" id="ARBA00022692"/>
    </source>
</evidence>
<feature type="transmembrane region" description="Helical" evidence="5">
    <location>
        <begin position="48"/>
        <end position="68"/>
    </location>
</feature>
<evidence type="ECO:0000313" key="6">
    <source>
        <dbReference type="EMBL" id="EHK48506.1"/>
    </source>
</evidence>
<evidence type="ECO:0000256" key="1">
    <source>
        <dbReference type="ARBA" id="ARBA00004141"/>
    </source>
</evidence>
<accession>G9NKT4</accession>
<feature type="transmembrane region" description="Helical" evidence="5">
    <location>
        <begin position="195"/>
        <end position="213"/>
    </location>
</feature>